<dbReference type="Gene3D" id="3.40.630.30">
    <property type="match status" value="1"/>
</dbReference>
<dbReference type="Pfam" id="PF00583">
    <property type="entry name" value="Acetyltransf_1"/>
    <property type="match status" value="1"/>
</dbReference>
<accession>A0A4U3MAB0</accession>
<keyword evidence="2" id="KW-0808">Transferase</keyword>
<organism evidence="2 3">
    <name type="scientific">Herbidospora galbida</name>
    <dbReference type="NCBI Taxonomy" id="2575442"/>
    <lineage>
        <taxon>Bacteria</taxon>
        <taxon>Bacillati</taxon>
        <taxon>Actinomycetota</taxon>
        <taxon>Actinomycetes</taxon>
        <taxon>Streptosporangiales</taxon>
        <taxon>Streptosporangiaceae</taxon>
        <taxon>Herbidospora</taxon>
    </lineage>
</organism>
<comment type="caution">
    <text evidence="2">The sequence shown here is derived from an EMBL/GenBank/DDBJ whole genome shotgun (WGS) entry which is preliminary data.</text>
</comment>
<dbReference type="InterPro" id="IPR016181">
    <property type="entry name" value="Acyl_CoA_acyltransferase"/>
</dbReference>
<protein>
    <submittedName>
        <fullName evidence="2">GNAT family N-acetyltransferase</fullName>
    </submittedName>
</protein>
<reference evidence="2 3" key="1">
    <citation type="submission" date="2019-04" db="EMBL/GenBank/DDBJ databases">
        <title>Herbidospora sp. NEAU-GS14.nov., a novel actinomycete isolated from soil.</title>
        <authorList>
            <person name="Han L."/>
        </authorList>
    </citation>
    <scope>NUCLEOTIDE SEQUENCE [LARGE SCALE GENOMIC DNA]</scope>
    <source>
        <strain evidence="2 3">NEAU-GS14</strain>
    </source>
</reference>
<dbReference type="InterPro" id="IPR000182">
    <property type="entry name" value="GNAT_dom"/>
</dbReference>
<dbReference type="GO" id="GO:0016747">
    <property type="term" value="F:acyltransferase activity, transferring groups other than amino-acyl groups"/>
    <property type="evidence" value="ECO:0007669"/>
    <property type="project" value="InterPro"/>
</dbReference>
<dbReference type="PROSITE" id="PS51186">
    <property type="entry name" value="GNAT"/>
    <property type="match status" value="1"/>
</dbReference>
<evidence type="ECO:0000313" key="3">
    <source>
        <dbReference type="Proteomes" id="UP000308705"/>
    </source>
</evidence>
<dbReference type="Proteomes" id="UP000308705">
    <property type="component" value="Unassembled WGS sequence"/>
</dbReference>
<dbReference type="CDD" id="cd04301">
    <property type="entry name" value="NAT_SF"/>
    <property type="match status" value="1"/>
</dbReference>
<feature type="domain" description="N-acetyltransferase" evidence="1">
    <location>
        <begin position="114"/>
        <end position="249"/>
    </location>
</feature>
<proteinExistence type="predicted"/>
<dbReference type="EMBL" id="SZQA01000024">
    <property type="protein sequence ID" value="TKK85985.1"/>
    <property type="molecule type" value="Genomic_DNA"/>
</dbReference>
<dbReference type="SUPFAM" id="SSF55729">
    <property type="entry name" value="Acyl-CoA N-acyltransferases (Nat)"/>
    <property type="match status" value="1"/>
</dbReference>
<gene>
    <name evidence="2" type="ORF">FDA94_23765</name>
</gene>
<dbReference type="RefSeq" id="WP_137249283.1">
    <property type="nucleotide sequence ID" value="NZ_SZQA01000024.1"/>
</dbReference>
<dbReference type="AlphaFoldDB" id="A0A4U3MAB0"/>
<evidence type="ECO:0000259" key="1">
    <source>
        <dbReference type="PROSITE" id="PS51186"/>
    </source>
</evidence>
<sequence length="249" mass="26563">MDLRIQQSVVTNLSRRPAAVESGPFILGFDPATDSPNINYATPRPGTEITASDVGSLVSAFHSASRQPRLEYVVNCAPGLEELLLAAGFTVEERHEFLTCSPESFVSPPVVDGFVVRQPENRAERAAMVAAQGEAFGDAFEVSDADVDRLETLRQRGGFEMAAFASDGTCAGAGQAVPPGGGVSEIAGIAVRAPYRRRGLGGAITAALSRLIFESGADLAWLEASGDDSWRVYERIGFRAAGRRLYIRL</sequence>
<keyword evidence="3" id="KW-1185">Reference proteome</keyword>
<dbReference type="OrthoDB" id="3814600at2"/>
<evidence type="ECO:0000313" key="2">
    <source>
        <dbReference type="EMBL" id="TKK85985.1"/>
    </source>
</evidence>
<name>A0A4U3MAB0_9ACTN</name>